<reference evidence="1" key="1">
    <citation type="journal article" date="2022" name="Int. J. Mol. Sci.">
        <title>Draft Genome of Tanacetum Coccineum: Genomic Comparison of Closely Related Tanacetum-Family Plants.</title>
        <authorList>
            <person name="Yamashiro T."/>
            <person name="Shiraishi A."/>
            <person name="Nakayama K."/>
            <person name="Satake H."/>
        </authorList>
    </citation>
    <scope>NUCLEOTIDE SEQUENCE</scope>
</reference>
<proteinExistence type="predicted"/>
<reference evidence="1" key="2">
    <citation type="submission" date="2022-01" db="EMBL/GenBank/DDBJ databases">
        <authorList>
            <person name="Yamashiro T."/>
            <person name="Shiraishi A."/>
            <person name="Satake H."/>
            <person name="Nakayama K."/>
        </authorList>
    </citation>
    <scope>NUCLEOTIDE SEQUENCE</scope>
</reference>
<dbReference type="EMBL" id="BQNB010019088">
    <property type="protein sequence ID" value="GJT81539.1"/>
    <property type="molecule type" value="Genomic_DNA"/>
</dbReference>
<comment type="caution">
    <text evidence="1">The sequence shown here is derived from an EMBL/GenBank/DDBJ whole genome shotgun (WGS) entry which is preliminary data.</text>
</comment>
<dbReference type="Gene3D" id="1.10.150.50">
    <property type="entry name" value="Transcription Factor, Ets-1"/>
    <property type="match status" value="1"/>
</dbReference>
<evidence type="ECO:0000313" key="2">
    <source>
        <dbReference type="Proteomes" id="UP001151760"/>
    </source>
</evidence>
<dbReference type="Proteomes" id="UP001151760">
    <property type="component" value="Unassembled WGS sequence"/>
</dbReference>
<feature type="non-terminal residue" evidence="1">
    <location>
        <position position="1"/>
    </location>
</feature>
<keyword evidence="2" id="KW-1185">Reference proteome</keyword>
<name>A0ABQ5H258_9ASTR</name>
<sequence>VWHNLRITYRDSPDYIELIDELTENFEELYKEEVNTLQATLHQRERNSVTSAEQTQLTKELHSSCDRIEWQDVATWLDEIKLGGYCLTFKENGVNRECLKGLEKLPNDIGVYKNIDGSTEVTVEVPEMHVVDGKIAAPSFTAPHEMSPQKTINVDKHHSRKEYVLLINDLRRLLTTPDIGTSARLLLMPKVAVYTCINDNLNAIVRNCAQDSPYSNKLQSINAAFPLGVVTPTTSTEASSSVAEDAITELPHTGHKVVYKHKHTTKDCRLFQDLDCVFPWNHF</sequence>
<organism evidence="1 2">
    <name type="scientific">Tanacetum coccineum</name>
    <dbReference type="NCBI Taxonomy" id="301880"/>
    <lineage>
        <taxon>Eukaryota</taxon>
        <taxon>Viridiplantae</taxon>
        <taxon>Streptophyta</taxon>
        <taxon>Embryophyta</taxon>
        <taxon>Tracheophyta</taxon>
        <taxon>Spermatophyta</taxon>
        <taxon>Magnoliopsida</taxon>
        <taxon>eudicotyledons</taxon>
        <taxon>Gunneridae</taxon>
        <taxon>Pentapetalae</taxon>
        <taxon>asterids</taxon>
        <taxon>campanulids</taxon>
        <taxon>Asterales</taxon>
        <taxon>Asteraceae</taxon>
        <taxon>Asteroideae</taxon>
        <taxon>Anthemideae</taxon>
        <taxon>Anthemidinae</taxon>
        <taxon>Tanacetum</taxon>
    </lineage>
</organism>
<evidence type="ECO:0000313" key="1">
    <source>
        <dbReference type="EMBL" id="GJT81539.1"/>
    </source>
</evidence>
<gene>
    <name evidence="1" type="ORF">Tco_1055881</name>
</gene>
<protein>
    <submittedName>
        <fullName evidence="1">Bromodomain-containing protein</fullName>
    </submittedName>
</protein>
<accession>A0ABQ5H258</accession>
<dbReference type="InterPro" id="IPR013761">
    <property type="entry name" value="SAM/pointed_sf"/>
</dbReference>
<dbReference type="SUPFAM" id="SSF47769">
    <property type="entry name" value="SAM/Pointed domain"/>
    <property type="match status" value="1"/>
</dbReference>